<feature type="transmembrane region" description="Helical" evidence="8">
    <location>
        <begin position="175"/>
        <end position="194"/>
    </location>
</feature>
<dbReference type="KEGG" id="fas:105270121"/>
<keyword evidence="4" id="KW-0762">Sugar transport</keyword>
<evidence type="ECO:0000256" key="1">
    <source>
        <dbReference type="ARBA" id="ARBA00004651"/>
    </source>
</evidence>
<evidence type="ECO:0000256" key="7">
    <source>
        <dbReference type="ARBA" id="ARBA00023136"/>
    </source>
</evidence>
<evidence type="ECO:0000313" key="10">
    <source>
        <dbReference type="EMBL" id="JAG74530.1"/>
    </source>
</evidence>
<feature type="transmembrane region" description="Helical" evidence="8">
    <location>
        <begin position="61"/>
        <end position="81"/>
    </location>
</feature>
<organism evidence="10">
    <name type="scientific">Fopius arisanus</name>
    <dbReference type="NCBI Taxonomy" id="64838"/>
    <lineage>
        <taxon>Eukaryota</taxon>
        <taxon>Metazoa</taxon>
        <taxon>Ecdysozoa</taxon>
        <taxon>Arthropoda</taxon>
        <taxon>Hexapoda</taxon>
        <taxon>Insecta</taxon>
        <taxon>Pterygota</taxon>
        <taxon>Neoptera</taxon>
        <taxon>Endopterygota</taxon>
        <taxon>Hymenoptera</taxon>
        <taxon>Apocrita</taxon>
        <taxon>Ichneumonoidea</taxon>
        <taxon>Braconidae</taxon>
        <taxon>Opiinae</taxon>
        <taxon>Fopius</taxon>
    </lineage>
</organism>
<keyword evidence="12" id="KW-1185">Reference proteome</keyword>
<protein>
    <submittedName>
        <fullName evidence="13 14">Facilitated trehalose transporter Tret1</fullName>
    </submittedName>
    <submittedName>
        <fullName evidence="11">Tret1_27 protein</fullName>
    </submittedName>
    <submittedName>
        <fullName evidence="10">Tret1_47 protein</fullName>
    </submittedName>
</protein>
<evidence type="ECO:0000313" key="12">
    <source>
        <dbReference type="Proteomes" id="UP000694866"/>
    </source>
</evidence>
<evidence type="ECO:0000256" key="6">
    <source>
        <dbReference type="ARBA" id="ARBA00022989"/>
    </source>
</evidence>
<feature type="transmembrane region" description="Helical" evidence="8">
    <location>
        <begin position="90"/>
        <end position="109"/>
    </location>
</feature>
<name>A0A0C9PTX5_9HYME</name>
<evidence type="ECO:0000256" key="5">
    <source>
        <dbReference type="ARBA" id="ARBA00022692"/>
    </source>
</evidence>
<evidence type="ECO:0000256" key="4">
    <source>
        <dbReference type="ARBA" id="ARBA00022597"/>
    </source>
</evidence>
<dbReference type="GO" id="GO:0005886">
    <property type="term" value="C:plasma membrane"/>
    <property type="evidence" value="ECO:0007669"/>
    <property type="project" value="UniProtKB-SubCell"/>
</dbReference>
<dbReference type="AlphaFoldDB" id="A0A0C9PTX5"/>
<dbReference type="PANTHER" id="PTHR48021:SF1">
    <property type="entry name" value="GH07001P-RELATED"/>
    <property type="match status" value="1"/>
</dbReference>
<reference evidence="10" key="1">
    <citation type="submission" date="2015-01" db="EMBL/GenBank/DDBJ databases">
        <title>Transcriptome Assembly of Fopius arisanus.</title>
        <authorList>
            <person name="Geib S."/>
        </authorList>
    </citation>
    <scope>NUCLEOTIDE SEQUENCE</scope>
</reference>
<keyword evidence="6 8" id="KW-1133">Transmembrane helix</keyword>
<sequence>MKGSDGFSFDLTKWRQIVAAIIANLAAVTGGMLSAWISPVGPRLMEKDTPVGTEPITEDQISVLSSATGLMSLIALLFYALTAGKISSKILAWVIAVSGIGAWLLILFAENFYYVLFARLLAGVVCGLSFPMMPVYVTEIAEDSIRGALGSLLSFGVNVGTFLSFILGATLSYRNFAVCGLFVPVIFIIGFVFLPESPTYFMRKGLVENTARSLMWLRNNNQASVDQELKLLEKQFTPESTKTAGFKDLFRDRGTIKTLIISGTLYAGQHFSGYAIIFSYTGMIFEKANEESVAVSADDSLLVIAGIQIIGSLISTLTIDHLGRRKLVISSCAGIATCHVAFGTYLLLQSQEYDLSSVAWIPLVAVSGFALVYCAGLGPGTSVVTSECFSQDIVGLGISISLATEFLSNFSTTLAFPFVSSNFGMHVSFFILAACSATTMIIILFTLPETKGRSKVAISEELNLKKSKSNDP</sequence>
<feature type="transmembrane region" description="Helical" evidence="8">
    <location>
        <begin position="259"/>
        <end position="280"/>
    </location>
</feature>
<evidence type="ECO:0000313" key="15">
    <source>
        <dbReference type="RefSeq" id="XP_011309149.1"/>
    </source>
</evidence>
<accession>A0A0C9PTX5</accession>
<feature type="transmembrane region" description="Helical" evidence="8">
    <location>
        <begin position="425"/>
        <end position="447"/>
    </location>
</feature>
<feature type="transmembrane region" description="Helical" evidence="8">
    <location>
        <begin position="300"/>
        <end position="320"/>
    </location>
</feature>
<feature type="transmembrane region" description="Helical" evidence="8">
    <location>
        <begin position="393"/>
        <end position="419"/>
    </location>
</feature>
<dbReference type="EMBL" id="GBYB01004763">
    <property type="protein sequence ID" value="JAG74530.1"/>
    <property type="molecule type" value="Transcribed_RNA"/>
</dbReference>
<dbReference type="PROSITE" id="PS50850">
    <property type="entry name" value="MFS"/>
    <property type="match status" value="1"/>
</dbReference>
<dbReference type="InterPro" id="IPR050549">
    <property type="entry name" value="MFS_Trehalose_Transporter"/>
</dbReference>
<evidence type="ECO:0000256" key="8">
    <source>
        <dbReference type="SAM" id="Phobius"/>
    </source>
</evidence>
<accession>A0A9R1U5D4</accession>
<keyword evidence="5 8" id="KW-0812">Transmembrane</keyword>
<evidence type="ECO:0000256" key="3">
    <source>
        <dbReference type="ARBA" id="ARBA00022475"/>
    </source>
</evidence>
<accession>A0A9R1U4V9</accession>
<dbReference type="Proteomes" id="UP000694866">
    <property type="component" value="Unplaced"/>
</dbReference>
<dbReference type="Gene3D" id="1.20.1250.20">
    <property type="entry name" value="MFS general substrate transporter like domains"/>
    <property type="match status" value="1"/>
</dbReference>
<dbReference type="GO" id="GO:0022857">
    <property type="term" value="F:transmembrane transporter activity"/>
    <property type="evidence" value="ECO:0007669"/>
    <property type="project" value="InterPro"/>
</dbReference>
<dbReference type="InterPro" id="IPR020846">
    <property type="entry name" value="MFS_dom"/>
</dbReference>
<evidence type="ECO:0000313" key="13">
    <source>
        <dbReference type="RefSeq" id="XP_011309146.1"/>
    </source>
</evidence>
<keyword evidence="3" id="KW-1003">Cell membrane</keyword>
<accession>A0A9R1U6L8</accession>
<dbReference type="FunFam" id="1.20.1250.20:FF:000218">
    <property type="entry name" value="facilitated trehalose transporter Tret1"/>
    <property type="match status" value="1"/>
</dbReference>
<feature type="transmembrane region" description="Helical" evidence="8">
    <location>
        <begin position="21"/>
        <end position="41"/>
    </location>
</feature>
<gene>
    <name evidence="10" type="primary">Tret1_47</name>
    <name evidence="13 14 15" type="synonym">LOC105270121</name>
    <name evidence="11" type="synonym">Tret1_27</name>
    <name evidence="10" type="ORF">g.11536</name>
    <name evidence="11" type="ORF">g.11537</name>
</gene>
<keyword evidence="7 8" id="KW-0472">Membrane</keyword>
<dbReference type="SUPFAM" id="SSF103473">
    <property type="entry name" value="MFS general substrate transporter"/>
    <property type="match status" value="1"/>
</dbReference>
<dbReference type="RefSeq" id="XP_011309147.1">
    <property type="nucleotide sequence ID" value="XM_011310845.1"/>
</dbReference>
<evidence type="ECO:0000256" key="2">
    <source>
        <dbReference type="ARBA" id="ARBA00022448"/>
    </source>
</evidence>
<proteinExistence type="predicted"/>
<feature type="transmembrane region" description="Helical" evidence="8">
    <location>
        <begin position="327"/>
        <end position="348"/>
    </location>
</feature>
<dbReference type="OrthoDB" id="4142200at2759"/>
<evidence type="ECO:0000259" key="9">
    <source>
        <dbReference type="PROSITE" id="PS50850"/>
    </source>
</evidence>
<dbReference type="PANTHER" id="PTHR48021">
    <property type="match status" value="1"/>
</dbReference>
<dbReference type="InterPro" id="IPR036259">
    <property type="entry name" value="MFS_trans_sf"/>
</dbReference>
<comment type="subcellular location">
    <subcellularLocation>
        <location evidence="1">Cell membrane</location>
        <topology evidence="1">Multi-pass membrane protein</topology>
    </subcellularLocation>
</comment>
<feature type="transmembrane region" description="Helical" evidence="8">
    <location>
        <begin position="360"/>
        <end position="381"/>
    </location>
</feature>
<evidence type="ECO:0000313" key="14">
    <source>
        <dbReference type="RefSeq" id="XP_011309147.1"/>
    </source>
</evidence>
<reference evidence="13 14" key="2">
    <citation type="submission" date="2025-04" db="UniProtKB">
        <authorList>
            <consortium name="RefSeq"/>
        </authorList>
    </citation>
    <scope>IDENTIFICATION</scope>
    <source>
        <strain evidence="13 14">USDA-PBARC FA_bdor</strain>
        <tissue evidence="13 14">Whole organism</tissue>
    </source>
</reference>
<dbReference type="RefSeq" id="XP_011309149.1">
    <property type="nucleotide sequence ID" value="XM_011310847.1"/>
</dbReference>
<dbReference type="EMBL" id="GBYB01004764">
    <property type="protein sequence ID" value="JAG74531.1"/>
    <property type="molecule type" value="Transcribed_RNA"/>
</dbReference>
<dbReference type="InterPro" id="IPR005828">
    <property type="entry name" value="MFS_sugar_transport-like"/>
</dbReference>
<feature type="domain" description="Major facilitator superfamily (MFS) profile" evidence="9">
    <location>
        <begin position="19"/>
        <end position="451"/>
    </location>
</feature>
<feature type="transmembrane region" description="Helical" evidence="8">
    <location>
        <begin position="115"/>
        <end position="137"/>
    </location>
</feature>
<dbReference type="GeneID" id="105270121"/>
<dbReference type="Pfam" id="PF00083">
    <property type="entry name" value="Sugar_tr"/>
    <property type="match status" value="1"/>
</dbReference>
<evidence type="ECO:0000313" key="11">
    <source>
        <dbReference type="EMBL" id="JAG74531.1"/>
    </source>
</evidence>
<feature type="transmembrane region" description="Helical" evidence="8">
    <location>
        <begin position="149"/>
        <end position="169"/>
    </location>
</feature>
<dbReference type="RefSeq" id="XP_011309146.1">
    <property type="nucleotide sequence ID" value="XM_011310844.1"/>
</dbReference>
<keyword evidence="2" id="KW-0813">Transport</keyword>